<evidence type="ECO:0000313" key="6">
    <source>
        <dbReference type="EMBL" id="SDX02302.1"/>
    </source>
</evidence>
<proteinExistence type="inferred from homology"/>
<evidence type="ECO:0000313" key="7">
    <source>
        <dbReference type="Proteomes" id="UP000182944"/>
    </source>
</evidence>
<name>A0A1H2YAN3_9RHOB</name>
<dbReference type="PANTHER" id="PTHR30419:SF8">
    <property type="entry name" value="NITROGEN ASSIMILATION TRANSCRIPTIONAL ACTIVATOR-RELATED"/>
    <property type="match status" value="1"/>
</dbReference>
<evidence type="ECO:0000256" key="4">
    <source>
        <dbReference type="ARBA" id="ARBA00023163"/>
    </source>
</evidence>
<evidence type="ECO:0000256" key="1">
    <source>
        <dbReference type="ARBA" id="ARBA00009437"/>
    </source>
</evidence>
<evidence type="ECO:0000256" key="2">
    <source>
        <dbReference type="ARBA" id="ARBA00023015"/>
    </source>
</evidence>
<evidence type="ECO:0000256" key="3">
    <source>
        <dbReference type="ARBA" id="ARBA00023125"/>
    </source>
</evidence>
<keyword evidence="3 6" id="KW-0238">DNA-binding</keyword>
<dbReference type="Proteomes" id="UP000182944">
    <property type="component" value="Unassembled WGS sequence"/>
</dbReference>
<dbReference type="PRINTS" id="PR00039">
    <property type="entry name" value="HTHLYSR"/>
</dbReference>
<dbReference type="AlphaFoldDB" id="A0A1H2YAN3"/>
<dbReference type="Pfam" id="PF00126">
    <property type="entry name" value="HTH_1"/>
    <property type="match status" value="1"/>
</dbReference>
<dbReference type="InterPro" id="IPR000847">
    <property type="entry name" value="LysR_HTH_N"/>
</dbReference>
<dbReference type="GO" id="GO:0003677">
    <property type="term" value="F:DNA binding"/>
    <property type="evidence" value="ECO:0007669"/>
    <property type="project" value="UniProtKB-KW"/>
</dbReference>
<dbReference type="Pfam" id="PF03466">
    <property type="entry name" value="LysR_substrate"/>
    <property type="match status" value="1"/>
</dbReference>
<keyword evidence="7" id="KW-1185">Reference proteome</keyword>
<organism evidence="6 7">
    <name type="scientific">Paracoccus sanguinis</name>
    <dbReference type="NCBI Taxonomy" id="1545044"/>
    <lineage>
        <taxon>Bacteria</taxon>
        <taxon>Pseudomonadati</taxon>
        <taxon>Pseudomonadota</taxon>
        <taxon>Alphaproteobacteria</taxon>
        <taxon>Rhodobacterales</taxon>
        <taxon>Paracoccaceae</taxon>
        <taxon>Paracoccus</taxon>
    </lineage>
</organism>
<dbReference type="InterPro" id="IPR005119">
    <property type="entry name" value="LysR_subst-bd"/>
</dbReference>
<comment type="similarity">
    <text evidence="1">Belongs to the LysR transcriptional regulatory family.</text>
</comment>
<dbReference type="STRING" id="1545044.SAMN05444276_102792"/>
<sequence>MSVRAVQSLKLSQLRLIAAIDRHRQIIHAAEALGISQPAASRSLAEIERLLDAALFDRHPRGMTPTAAGEIVARRAHALLTGLSDLGRELDEMGDGLSGVVRVGAVTGPALGCVVPALRHLKALAPRIEIAVEVAPSAALLTLLEQGALDFLLARVPDGHPADGLRVEPGVAETLCCLIRRSHPLAGRDGVPMAEAARYPWVLQDRGAPIRVAVERAFWAEGLDPPADITASSSPLLALALVQDTDALCPVSAEVARLAQGEGHRFTTLSLARPFELSPCQLISRAARSLSPAAERMRALVREEIARSGQGR</sequence>
<dbReference type="InterPro" id="IPR036390">
    <property type="entry name" value="WH_DNA-bd_sf"/>
</dbReference>
<protein>
    <submittedName>
        <fullName evidence="6">DNA-binding transcriptional regulator, LysR family</fullName>
    </submittedName>
</protein>
<dbReference type="SUPFAM" id="SSF46785">
    <property type="entry name" value="Winged helix' DNA-binding domain"/>
    <property type="match status" value="1"/>
</dbReference>
<reference evidence="7" key="1">
    <citation type="submission" date="2016-10" db="EMBL/GenBank/DDBJ databases">
        <authorList>
            <person name="Varghese N."/>
            <person name="Submissions S."/>
        </authorList>
    </citation>
    <scope>NUCLEOTIDE SEQUENCE [LARGE SCALE GENOMIC DNA]</scope>
    <source>
        <strain evidence="7">DSM 29303</strain>
    </source>
</reference>
<dbReference type="GO" id="GO:0003700">
    <property type="term" value="F:DNA-binding transcription factor activity"/>
    <property type="evidence" value="ECO:0007669"/>
    <property type="project" value="InterPro"/>
</dbReference>
<dbReference type="Gene3D" id="3.40.190.290">
    <property type="match status" value="1"/>
</dbReference>
<evidence type="ECO:0000259" key="5">
    <source>
        <dbReference type="PROSITE" id="PS50931"/>
    </source>
</evidence>
<dbReference type="PANTHER" id="PTHR30419">
    <property type="entry name" value="HTH-TYPE TRANSCRIPTIONAL REGULATOR YBHD"/>
    <property type="match status" value="1"/>
</dbReference>
<dbReference type="SUPFAM" id="SSF53850">
    <property type="entry name" value="Periplasmic binding protein-like II"/>
    <property type="match status" value="1"/>
</dbReference>
<dbReference type="InterPro" id="IPR036388">
    <property type="entry name" value="WH-like_DNA-bd_sf"/>
</dbReference>
<dbReference type="Gene3D" id="1.10.10.10">
    <property type="entry name" value="Winged helix-like DNA-binding domain superfamily/Winged helix DNA-binding domain"/>
    <property type="match status" value="1"/>
</dbReference>
<accession>A0A1H2YAN3</accession>
<feature type="domain" description="HTH lysR-type" evidence="5">
    <location>
        <begin position="9"/>
        <end position="66"/>
    </location>
</feature>
<gene>
    <name evidence="6" type="ORF">SAMN05444276_102792</name>
</gene>
<dbReference type="PROSITE" id="PS50931">
    <property type="entry name" value="HTH_LYSR"/>
    <property type="match status" value="1"/>
</dbReference>
<dbReference type="GO" id="GO:0005829">
    <property type="term" value="C:cytosol"/>
    <property type="evidence" value="ECO:0007669"/>
    <property type="project" value="TreeGrafter"/>
</dbReference>
<dbReference type="EMBL" id="FNNA01000002">
    <property type="protein sequence ID" value="SDX02302.1"/>
    <property type="molecule type" value="Genomic_DNA"/>
</dbReference>
<dbReference type="RefSeq" id="WP_036735893.1">
    <property type="nucleotide sequence ID" value="NZ_FNNA01000002.1"/>
</dbReference>
<keyword evidence="4" id="KW-0804">Transcription</keyword>
<dbReference type="InterPro" id="IPR050950">
    <property type="entry name" value="HTH-type_LysR_regulators"/>
</dbReference>
<keyword evidence="2" id="KW-0805">Transcription regulation</keyword>